<dbReference type="GO" id="GO:0008198">
    <property type="term" value="F:ferrous iron binding"/>
    <property type="evidence" value="ECO:0007669"/>
    <property type="project" value="TreeGrafter"/>
</dbReference>
<dbReference type="PROSITE" id="PS51471">
    <property type="entry name" value="FE2OG_OXY"/>
    <property type="match status" value="1"/>
</dbReference>
<name>A0A0X3QEE2_SCHSO</name>
<dbReference type="PANTHER" id="PTHR16557:SF2">
    <property type="entry name" value="NUCLEIC ACID DIOXYGENASE ALKBH1"/>
    <property type="match status" value="1"/>
</dbReference>
<evidence type="ECO:0000256" key="2">
    <source>
        <dbReference type="ARBA" id="ARBA00022964"/>
    </source>
</evidence>
<dbReference type="GO" id="GO:0035516">
    <property type="term" value="F:broad specificity oxidative DNA demethylase activity"/>
    <property type="evidence" value="ECO:0007669"/>
    <property type="project" value="TreeGrafter"/>
</dbReference>
<dbReference type="GO" id="GO:0035515">
    <property type="term" value="F:oxidative RNA demethylase activity"/>
    <property type="evidence" value="ECO:0007669"/>
    <property type="project" value="TreeGrafter"/>
</dbReference>
<dbReference type="PANTHER" id="PTHR16557">
    <property type="entry name" value="ALKYLATED DNA REPAIR PROTEIN ALKB-RELATED"/>
    <property type="match status" value="1"/>
</dbReference>
<evidence type="ECO:0000256" key="5">
    <source>
        <dbReference type="PIRSR" id="PIRSR604574-2"/>
    </source>
</evidence>
<evidence type="ECO:0000256" key="4">
    <source>
        <dbReference type="ARBA" id="ARBA00023004"/>
    </source>
</evidence>
<feature type="domain" description="Fe2OG dioxygenase" evidence="6">
    <location>
        <begin position="187"/>
        <end position="342"/>
    </location>
</feature>
<evidence type="ECO:0000256" key="3">
    <source>
        <dbReference type="ARBA" id="ARBA00023002"/>
    </source>
</evidence>
<evidence type="ECO:0000313" key="7">
    <source>
        <dbReference type="EMBL" id="JAP57886.1"/>
    </source>
</evidence>
<keyword evidence="4 5" id="KW-0408">Iron</keyword>
<dbReference type="Gene3D" id="2.60.120.590">
    <property type="entry name" value="Alpha-ketoglutarate-dependent dioxygenase AlkB-like"/>
    <property type="match status" value="1"/>
</dbReference>
<dbReference type="Pfam" id="PF13532">
    <property type="entry name" value="2OG-FeII_Oxy_2"/>
    <property type="match status" value="1"/>
</dbReference>
<dbReference type="InterPro" id="IPR004574">
    <property type="entry name" value="Alkb"/>
</dbReference>
<organism evidence="7">
    <name type="scientific">Schistocephalus solidus</name>
    <name type="common">Tapeworm</name>
    <dbReference type="NCBI Taxonomy" id="70667"/>
    <lineage>
        <taxon>Eukaryota</taxon>
        <taxon>Metazoa</taxon>
        <taxon>Spiralia</taxon>
        <taxon>Lophotrochozoa</taxon>
        <taxon>Platyhelminthes</taxon>
        <taxon>Cestoda</taxon>
        <taxon>Eucestoda</taxon>
        <taxon>Diphyllobothriidea</taxon>
        <taxon>Diphyllobothriidae</taxon>
        <taxon>Schistocephalus</taxon>
    </lineage>
</organism>
<dbReference type="GO" id="GO:0035513">
    <property type="term" value="P:oxidative RNA demethylation"/>
    <property type="evidence" value="ECO:0007669"/>
    <property type="project" value="TreeGrafter"/>
</dbReference>
<protein>
    <submittedName>
        <fullName evidence="7">Alkylated DNA repair protein alkB homolog 1</fullName>
    </submittedName>
</protein>
<evidence type="ECO:0000259" key="6">
    <source>
        <dbReference type="PROSITE" id="PS51471"/>
    </source>
</evidence>
<dbReference type="GO" id="GO:0005737">
    <property type="term" value="C:cytoplasm"/>
    <property type="evidence" value="ECO:0007669"/>
    <property type="project" value="TreeGrafter"/>
</dbReference>
<gene>
    <name evidence="7" type="primary">ALKB1</name>
    <name evidence="7" type="ORF">TR125030</name>
</gene>
<dbReference type="AlphaFoldDB" id="A0A0X3QEE2"/>
<proteinExistence type="predicted"/>
<dbReference type="InterPro" id="IPR027450">
    <property type="entry name" value="AlkB-like"/>
</dbReference>
<keyword evidence="3" id="KW-0560">Oxidoreductase</keyword>
<dbReference type="InterPro" id="IPR037151">
    <property type="entry name" value="AlkB-like_sf"/>
</dbReference>
<keyword evidence="2" id="KW-0223">Dioxygenase</keyword>
<dbReference type="InterPro" id="IPR005123">
    <property type="entry name" value="Oxoglu/Fe-dep_dioxygenase_dom"/>
</dbReference>
<reference evidence="7" key="1">
    <citation type="submission" date="2016-01" db="EMBL/GenBank/DDBJ databases">
        <title>Reference transcriptome for the parasite Schistocephalus solidus: insights into the molecular evolution of parasitism.</title>
        <authorList>
            <person name="Hebert F.O."/>
            <person name="Grambauer S."/>
            <person name="Barber I."/>
            <person name="Landry C.R."/>
            <person name="Aubin-Horth N."/>
        </authorList>
    </citation>
    <scope>NUCLEOTIDE SEQUENCE</scope>
</reference>
<sequence length="344" mass="38457">MSRKEAFKFFKTIDEKESTISLIDCALNEFTSSVVLNVNDSNVSSMDHFLKEKFPVQFNTTEEFFVLRGALSDDAVKFLYFNALLSWPTESCSRSHLSCIPENKIDWLDNFLAKSYSRQSALEQLRWITLGYHYDWTNKTYPEECYSPFPEDASKLFQSISSVIAAFLPSIQKGSPLTAANRYSNFVPQAAIVNYYRKKTTMGFHVDAAEPNRLAPLISVSLGRPCIFLLEASENIPGPQLPHEGAAGVLDESTGNTILPIILHHGDVLISGGSSRLAYHAVPKLLCWDMKTQLPSDLLSDLSNNFIQAHPLGNALSKSEVQSSLEAYVHSTRVNMNVRQVTES</sequence>
<feature type="binding site" evidence="5">
    <location>
        <position position="205"/>
    </location>
    <ligand>
        <name>Fe cation</name>
        <dbReference type="ChEBI" id="CHEBI:24875"/>
        <note>catalytic</note>
    </ligand>
</feature>
<evidence type="ECO:0000256" key="1">
    <source>
        <dbReference type="ARBA" id="ARBA00022723"/>
    </source>
</evidence>
<feature type="binding site" evidence="5">
    <location>
        <position position="280"/>
    </location>
    <ligand>
        <name>Fe cation</name>
        <dbReference type="ChEBI" id="CHEBI:24875"/>
        <note>catalytic</note>
    </ligand>
</feature>
<dbReference type="SUPFAM" id="SSF51197">
    <property type="entry name" value="Clavaminate synthase-like"/>
    <property type="match status" value="1"/>
</dbReference>
<comment type="cofactor">
    <cofactor evidence="5">
        <name>Fe(2+)</name>
        <dbReference type="ChEBI" id="CHEBI:29033"/>
    </cofactor>
    <text evidence="5">Binds 1 Fe(2+) ion per subunit.</text>
</comment>
<feature type="binding site" evidence="5">
    <location>
        <position position="207"/>
    </location>
    <ligand>
        <name>Fe cation</name>
        <dbReference type="ChEBI" id="CHEBI:24875"/>
        <note>catalytic</note>
    </ligand>
</feature>
<dbReference type="EMBL" id="GEEE01005339">
    <property type="protein sequence ID" value="JAP57886.1"/>
    <property type="molecule type" value="Transcribed_RNA"/>
</dbReference>
<accession>A0A0X3QEE2</accession>
<keyword evidence="1 5" id="KW-0479">Metal-binding</keyword>